<dbReference type="GO" id="GO:0006772">
    <property type="term" value="P:thiamine metabolic process"/>
    <property type="evidence" value="ECO:0007669"/>
    <property type="project" value="InterPro"/>
</dbReference>
<evidence type="ECO:0000313" key="10">
    <source>
        <dbReference type="Proteomes" id="UP000750334"/>
    </source>
</evidence>
<dbReference type="GO" id="GO:0005524">
    <property type="term" value="F:ATP binding"/>
    <property type="evidence" value="ECO:0007669"/>
    <property type="project" value="UniProtKB-UniRule"/>
</dbReference>
<name>A0A9P6WG41_MAUEX</name>
<evidence type="ECO:0000256" key="5">
    <source>
        <dbReference type="ARBA" id="ARBA00022777"/>
    </source>
</evidence>
<feature type="domain" description="Thiamin pyrophosphokinase thiamin-binding" evidence="8">
    <location>
        <begin position="227"/>
        <end position="297"/>
    </location>
</feature>
<dbReference type="Pfam" id="PF04265">
    <property type="entry name" value="TPK_B1_binding"/>
    <property type="match status" value="1"/>
</dbReference>
<comment type="caution">
    <text evidence="9">The sequence shown here is derived from an EMBL/GenBank/DDBJ whole genome shotgun (WGS) entry which is preliminary data.</text>
</comment>
<evidence type="ECO:0000256" key="2">
    <source>
        <dbReference type="ARBA" id="ARBA00006785"/>
    </source>
</evidence>
<dbReference type="AlphaFoldDB" id="A0A9P6WG41"/>
<dbReference type="CDD" id="cd07995">
    <property type="entry name" value="TPK"/>
    <property type="match status" value="1"/>
</dbReference>
<dbReference type="InterPro" id="IPR006282">
    <property type="entry name" value="Thi_PPkinase"/>
</dbReference>
<dbReference type="OrthoDB" id="25149at2759"/>
<evidence type="ECO:0000256" key="1">
    <source>
        <dbReference type="ARBA" id="ARBA00005078"/>
    </source>
</evidence>
<keyword evidence="6 7" id="KW-0067">ATP-binding</keyword>
<dbReference type="InterPro" id="IPR016966">
    <property type="entry name" value="Thiamin_pyrophosphokinase_euk"/>
</dbReference>
<comment type="catalytic activity">
    <reaction evidence="7">
        <text>thiamine + ATP = thiamine diphosphate + AMP + H(+)</text>
        <dbReference type="Rhea" id="RHEA:11576"/>
        <dbReference type="ChEBI" id="CHEBI:15378"/>
        <dbReference type="ChEBI" id="CHEBI:18385"/>
        <dbReference type="ChEBI" id="CHEBI:30616"/>
        <dbReference type="ChEBI" id="CHEBI:58937"/>
        <dbReference type="ChEBI" id="CHEBI:456215"/>
    </reaction>
</comment>
<reference evidence="9 10" key="1">
    <citation type="submission" date="2020-11" db="EMBL/GenBank/DDBJ databases">
        <title>Kefir isolates.</title>
        <authorList>
            <person name="Marcisauskas S."/>
            <person name="Kim Y."/>
            <person name="Blasche S."/>
        </authorList>
    </citation>
    <scope>NUCLEOTIDE SEQUENCE [LARGE SCALE GENOMIC DNA]</scope>
    <source>
        <strain evidence="9 10">OG2</strain>
    </source>
</reference>
<dbReference type="InterPro" id="IPR036371">
    <property type="entry name" value="TPK_B1-bd_sf"/>
</dbReference>
<dbReference type="GO" id="GO:0009229">
    <property type="term" value="P:thiamine diphosphate biosynthetic process"/>
    <property type="evidence" value="ECO:0007669"/>
    <property type="project" value="UniProtKB-UniRule"/>
</dbReference>
<dbReference type="SUPFAM" id="SSF63999">
    <property type="entry name" value="Thiamin pyrophosphokinase, catalytic domain"/>
    <property type="match status" value="1"/>
</dbReference>
<comment type="similarity">
    <text evidence="2 7">Belongs to the thiamine pyrophosphokinase family.</text>
</comment>
<dbReference type="InterPro" id="IPR007371">
    <property type="entry name" value="TPK_catalytic"/>
</dbReference>
<evidence type="ECO:0000256" key="6">
    <source>
        <dbReference type="ARBA" id="ARBA00022840"/>
    </source>
</evidence>
<keyword evidence="10" id="KW-1185">Reference proteome</keyword>
<dbReference type="SUPFAM" id="SSF63862">
    <property type="entry name" value="Thiamin pyrophosphokinase, substrate-binding domain"/>
    <property type="match status" value="1"/>
</dbReference>
<dbReference type="Pfam" id="PF04263">
    <property type="entry name" value="TPK_catalytic"/>
    <property type="match status" value="1"/>
</dbReference>
<keyword evidence="4 7" id="KW-0547">Nucleotide-binding</keyword>
<organism evidence="9 10">
    <name type="scientific">Maudiozyma exigua</name>
    <name type="common">Yeast</name>
    <name type="synonym">Kazachstania exigua</name>
    <dbReference type="NCBI Taxonomy" id="34358"/>
    <lineage>
        <taxon>Eukaryota</taxon>
        <taxon>Fungi</taxon>
        <taxon>Dikarya</taxon>
        <taxon>Ascomycota</taxon>
        <taxon>Saccharomycotina</taxon>
        <taxon>Saccharomycetes</taxon>
        <taxon>Saccharomycetales</taxon>
        <taxon>Saccharomycetaceae</taxon>
        <taxon>Maudiozyma</taxon>
    </lineage>
</organism>
<dbReference type="Gene3D" id="2.60.120.320">
    <property type="entry name" value="Thiamin pyrophosphokinase, thiamin-binding domain"/>
    <property type="match status" value="1"/>
</dbReference>
<evidence type="ECO:0000256" key="4">
    <source>
        <dbReference type="ARBA" id="ARBA00022741"/>
    </source>
</evidence>
<dbReference type="InterPro" id="IPR007373">
    <property type="entry name" value="Thiamin_PyroPKinase_B1-bd"/>
</dbReference>
<sequence length="315" mass="35950">MSQCIENEERINIDGSSLNVNNKIDLFSDLFTKQSSHDTLLILNQRITLPFVLFQELWETKPIRICADGAANRLYEYLILNGEDNITKYVPDYIVGDLDSIKDDIVDFYLKMKVVILKQNTQYATDFKKCLLMIVYNAYHPGVLKEKRYEDNYKIDPVDGLIKLNDEIDDHKKIGIINVIAIGAIGGRFDQSINAITELYNNSGDKSKITLRFLTDTDIIMLIPGNGTMICYDSQFRDMVIGNCGLLPMGEPIKLIETHGLKWDVCNWDSSIPSGIVSSNNRFSGIDRCYIDSNCDFVMNIEYFPNELVKYMNLA</sequence>
<evidence type="ECO:0000313" key="9">
    <source>
        <dbReference type="EMBL" id="KAG0671701.1"/>
    </source>
</evidence>
<dbReference type="Proteomes" id="UP000750334">
    <property type="component" value="Unassembled WGS sequence"/>
</dbReference>
<dbReference type="GO" id="GO:0030975">
    <property type="term" value="F:thiamine binding"/>
    <property type="evidence" value="ECO:0007669"/>
    <property type="project" value="UniProtKB-UniRule"/>
</dbReference>
<evidence type="ECO:0000256" key="3">
    <source>
        <dbReference type="ARBA" id="ARBA00022679"/>
    </source>
</evidence>
<keyword evidence="5 7" id="KW-0418">Kinase</keyword>
<evidence type="ECO:0000259" key="8">
    <source>
        <dbReference type="SMART" id="SM00983"/>
    </source>
</evidence>
<dbReference type="InterPro" id="IPR036759">
    <property type="entry name" value="TPK_catalytic_sf"/>
</dbReference>
<protein>
    <recommendedName>
        <fullName evidence="7">Thiamine pyrophosphokinase</fullName>
        <ecNumber evidence="7">2.7.6.2</ecNumber>
    </recommendedName>
</protein>
<keyword evidence="3 7" id="KW-0808">Transferase</keyword>
<dbReference type="GO" id="GO:0004788">
    <property type="term" value="F:thiamine diphosphokinase activity"/>
    <property type="evidence" value="ECO:0007669"/>
    <property type="project" value="UniProtKB-UniRule"/>
</dbReference>
<dbReference type="PIRSF" id="PIRSF031057">
    <property type="entry name" value="Thiamin_pyrophosphokinase"/>
    <property type="match status" value="1"/>
</dbReference>
<dbReference type="Gene3D" id="3.40.50.10240">
    <property type="entry name" value="Thiamin pyrophosphokinase, catalytic domain"/>
    <property type="match status" value="1"/>
</dbReference>
<dbReference type="GO" id="GO:0016301">
    <property type="term" value="F:kinase activity"/>
    <property type="evidence" value="ECO:0007669"/>
    <property type="project" value="UniProtKB-UniRule"/>
</dbReference>
<dbReference type="EMBL" id="PUHR01000009">
    <property type="protein sequence ID" value="KAG0671701.1"/>
    <property type="molecule type" value="Genomic_DNA"/>
</dbReference>
<proteinExistence type="inferred from homology"/>
<evidence type="ECO:0000256" key="7">
    <source>
        <dbReference type="PIRNR" id="PIRNR031057"/>
    </source>
</evidence>
<dbReference type="EC" id="2.7.6.2" evidence="7"/>
<comment type="pathway">
    <text evidence="1 7">Cofactor biosynthesis; thiamine diphosphate biosynthesis; thiamine diphosphate from thiamine: step 1/1.</text>
</comment>
<accession>A0A9P6WG41</accession>
<dbReference type="PANTHER" id="PTHR13622:SF8">
    <property type="entry name" value="THIAMIN PYROPHOSPHOKINASE 1"/>
    <property type="match status" value="1"/>
</dbReference>
<dbReference type="SMART" id="SM00983">
    <property type="entry name" value="TPK_B1_binding"/>
    <property type="match status" value="1"/>
</dbReference>
<gene>
    <name evidence="9" type="ORF">C6P45_005307</name>
</gene>
<dbReference type="PANTHER" id="PTHR13622">
    <property type="entry name" value="THIAMIN PYROPHOSPHOKINASE"/>
    <property type="match status" value="1"/>
</dbReference>